<keyword evidence="2" id="KW-1185">Reference proteome</keyword>
<dbReference type="Proteomes" id="UP001499915">
    <property type="component" value="Unassembled WGS sequence"/>
</dbReference>
<comment type="caution">
    <text evidence="1">The sequence shown here is derived from an EMBL/GenBank/DDBJ whole genome shotgun (WGS) entry which is preliminary data.</text>
</comment>
<name>A0ABN1IBP4_9GAMM</name>
<reference evidence="1 2" key="1">
    <citation type="journal article" date="2019" name="Int. J. Syst. Evol. Microbiol.">
        <title>The Global Catalogue of Microorganisms (GCM) 10K type strain sequencing project: providing services to taxonomists for standard genome sequencing and annotation.</title>
        <authorList>
            <consortium name="The Broad Institute Genomics Platform"/>
            <consortium name="The Broad Institute Genome Sequencing Center for Infectious Disease"/>
            <person name="Wu L."/>
            <person name="Ma J."/>
        </authorList>
    </citation>
    <scope>NUCLEOTIDE SEQUENCE [LARGE SCALE GENOMIC DNA]</scope>
    <source>
        <strain evidence="1 2">JCM 15134</strain>
    </source>
</reference>
<evidence type="ECO:0000313" key="2">
    <source>
        <dbReference type="Proteomes" id="UP001499915"/>
    </source>
</evidence>
<sequence length="54" mass="5591">MAVFGVFADEAVQAHGGFVSSVQVGIQARQFTGCALNLKVKPGESSNPEFHGVA</sequence>
<gene>
    <name evidence="1" type="ORF">GCM10009104_35670</name>
</gene>
<protein>
    <submittedName>
        <fullName evidence="1">Uncharacterized protein</fullName>
    </submittedName>
</protein>
<organism evidence="1 2">
    <name type="scientific">Marinobacterium maritimum</name>
    <dbReference type="NCBI Taxonomy" id="500162"/>
    <lineage>
        <taxon>Bacteria</taxon>
        <taxon>Pseudomonadati</taxon>
        <taxon>Pseudomonadota</taxon>
        <taxon>Gammaproteobacteria</taxon>
        <taxon>Oceanospirillales</taxon>
        <taxon>Oceanospirillaceae</taxon>
        <taxon>Marinobacterium</taxon>
    </lineage>
</organism>
<proteinExistence type="predicted"/>
<evidence type="ECO:0000313" key="1">
    <source>
        <dbReference type="EMBL" id="GAA0703039.1"/>
    </source>
</evidence>
<accession>A0ABN1IBP4</accession>
<dbReference type="EMBL" id="BAAAET010000008">
    <property type="protein sequence ID" value="GAA0703039.1"/>
    <property type="molecule type" value="Genomic_DNA"/>
</dbReference>